<accession>A0A9X2C2T7</accession>
<dbReference type="FunFam" id="3.40.50.720:FF:000084">
    <property type="entry name" value="Short-chain dehydrogenase reductase"/>
    <property type="match status" value="1"/>
</dbReference>
<evidence type="ECO:0000313" key="3">
    <source>
        <dbReference type="Proteomes" id="UP001139353"/>
    </source>
</evidence>
<comment type="similarity">
    <text evidence="1">Belongs to the short-chain dehydrogenases/reductases (SDR) family.</text>
</comment>
<proteinExistence type="inferred from homology"/>
<dbReference type="SUPFAM" id="SSF51735">
    <property type="entry name" value="NAD(P)-binding Rossmann-fold domains"/>
    <property type="match status" value="1"/>
</dbReference>
<protein>
    <submittedName>
        <fullName evidence="2">SDR family oxidoreductase</fullName>
    </submittedName>
</protein>
<dbReference type="Pfam" id="PF13561">
    <property type="entry name" value="adh_short_C2"/>
    <property type="match status" value="1"/>
</dbReference>
<keyword evidence="3" id="KW-1185">Reference proteome</keyword>
<dbReference type="PRINTS" id="PR00081">
    <property type="entry name" value="GDHRDH"/>
</dbReference>
<dbReference type="Gene3D" id="3.40.50.720">
    <property type="entry name" value="NAD(P)-binding Rossmann-like Domain"/>
    <property type="match status" value="1"/>
</dbReference>
<evidence type="ECO:0000256" key="1">
    <source>
        <dbReference type="ARBA" id="ARBA00006484"/>
    </source>
</evidence>
<name>A0A9X2C2T7_9BURK</name>
<dbReference type="Proteomes" id="UP001139353">
    <property type="component" value="Unassembled WGS sequence"/>
</dbReference>
<dbReference type="AlphaFoldDB" id="A0A9X2C2T7"/>
<comment type="caution">
    <text evidence="2">The sequence shown here is derived from an EMBL/GenBank/DDBJ whole genome shotgun (WGS) entry which is preliminary data.</text>
</comment>
<dbReference type="EMBL" id="JAJLJH010000002">
    <property type="protein sequence ID" value="MCK9686420.1"/>
    <property type="molecule type" value="Genomic_DNA"/>
</dbReference>
<dbReference type="PANTHER" id="PTHR42879:SF6">
    <property type="entry name" value="NADPH-DEPENDENT REDUCTASE BACG"/>
    <property type="match status" value="1"/>
</dbReference>
<gene>
    <name evidence="2" type="ORF">LPC04_11950</name>
</gene>
<evidence type="ECO:0000313" key="2">
    <source>
        <dbReference type="EMBL" id="MCK9686420.1"/>
    </source>
</evidence>
<dbReference type="InterPro" id="IPR036291">
    <property type="entry name" value="NAD(P)-bd_dom_sf"/>
</dbReference>
<dbReference type="RefSeq" id="WP_275682444.1">
    <property type="nucleotide sequence ID" value="NZ_JAJLJH010000002.1"/>
</dbReference>
<sequence length="244" mass="24729">MDLGLSGKRALVTGASRGLGCAIATSLIGEGADVAICARDEARIHETAARIGARGFACDLTPRGAGKSLSEAVVQAMGEIDILVVNTGGPPAGTFDALASSAWELALNALFMSAIELIGAALPGMRQRGWGRILVVTSVAAKEPHPGLILSNAIRPALHGLVNSLSREVASEGVTVNAILPGLTRTERLQELGLGEEAVAALVPAGRMGTPEEFAALATFLVSGPAGYVTGQAVACDGGLLRSI</sequence>
<reference evidence="2" key="1">
    <citation type="submission" date="2021-11" db="EMBL/GenBank/DDBJ databases">
        <title>BS-T2-15 a new species belonging to the Comamonadaceae family isolated from the soil of a French oak forest.</title>
        <authorList>
            <person name="Mieszkin S."/>
            <person name="Alain K."/>
        </authorList>
    </citation>
    <scope>NUCLEOTIDE SEQUENCE</scope>
    <source>
        <strain evidence="2">BS-T2-15</strain>
    </source>
</reference>
<organism evidence="2 3">
    <name type="scientific">Scleromatobacter humisilvae</name>
    <dbReference type="NCBI Taxonomy" id="2897159"/>
    <lineage>
        <taxon>Bacteria</taxon>
        <taxon>Pseudomonadati</taxon>
        <taxon>Pseudomonadota</taxon>
        <taxon>Betaproteobacteria</taxon>
        <taxon>Burkholderiales</taxon>
        <taxon>Sphaerotilaceae</taxon>
        <taxon>Scleromatobacter</taxon>
    </lineage>
</organism>
<dbReference type="InterPro" id="IPR050259">
    <property type="entry name" value="SDR"/>
</dbReference>
<dbReference type="PANTHER" id="PTHR42879">
    <property type="entry name" value="3-OXOACYL-(ACYL-CARRIER-PROTEIN) REDUCTASE"/>
    <property type="match status" value="1"/>
</dbReference>
<dbReference type="InterPro" id="IPR002347">
    <property type="entry name" value="SDR_fam"/>
</dbReference>